<accession>A0A1M6ESC5</accession>
<dbReference type="AlphaFoldDB" id="A0A1M6ESC5"/>
<dbReference type="GeneID" id="89511354"/>
<dbReference type="Pfam" id="PF05523">
    <property type="entry name" value="FdtA"/>
    <property type="match status" value="1"/>
</dbReference>
<keyword evidence="3" id="KW-1185">Reference proteome</keyword>
<reference evidence="3" key="1">
    <citation type="submission" date="2016-11" db="EMBL/GenBank/DDBJ databases">
        <authorList>
            <person name="Varghese N."/>
            <person name="Submissions S."/>
        </authorList>
    </citation>
    <scope>NUCLEOTIDE SEQUENCE [LARGE SCALE GENOMIC DNA]</scope>
    <source>
        <strain evidence="3">DSM 3071</strain>
    </source>
</reference>
<gene>
    <name evidence="2" type="ORF">SAMN02745229_03777</name>
</gene>
<dbReference type="CDD" id="cd20292">
    <property type="entry name" value="cupin_QdtA-like"/>
    <property type="match status" value="1"/>
</dbReference>
<dbReference type="InterPro" id="IPR014710">
    <property type="entry name" value="RmlC-like_jellyroll"/>
</dbReference>
<evidence type="ECO:0000313" key="2">
    <source>
        <dbReference type="EMBL" id="SHI88303.1"/>
    </source>
</evidence>
<dbReference type="InterPro" id="IPR011051">
    <property type="entry name" value="RmlC_Cupin_sf"/>
</dbReference>
<dbReference type="OrthoDB" id="9795513at2"/>
<organism evidence="2 3">
    <name type="scientific">Butyrivibrio fibrisolvens DSM 3071</name>
    <dbReference type="NCBI Taxonomy" id="1121131"/>
    <lineage>
        <taxon>Bacteria</taxon>
        <taxon>Bacillati</taxon>
        <taxon>Bacillota</taxon>
        <taxon>Clostridia</taxon>
        <taxon>Lachnospirales</taxon>
        <taxon>Lachnospiraceae</taxon>
        <taxon>Butyrivibrio</taxon>
    </lineage>
</organism>
<feature type="domain" description="Sugar 3,4-ketoisomerase QdtA cupin" evidence="1">
    <location>
        <begin position="6"/>
        <end position="134"/>
    </location>
</feature>
<protein>
    <submittedName>
        <fullName evidence="2">WxcM-like, C-terminal</fullName>
    </submittedName>
</protein>
<dbReference type="EMBL" id="FQXK01000045">
    <property type="protein sequence ID" value="SHI88303.1"/>
    <property type="molecule type" value="Genomic_DNA"/>
</dbReference>
<evidence type="ECO:0000259" key="1">
    <source>
        <dbReference type="Pfam" id="PF05523"/>
    </source>
</evidence>
<proteinExistence type="predicted"/>
<dbReference type="InterPro" id="IPR008894">
    <property type="entry name" value="QdtA_cupin_dom"/>
</dbReference>
<dbReference type="STRING" id="1121131.SAMN02745229_03777"/>
<evidence type="ECO:0000313" key="3">
    <source>
        <dbReference type="Proteomes" id="UP000184278"/>
    </source>
</evidence>
<name>A0A1M6ESC5_BUTFI</name>
<sequence>MEKQTNYKVLSFKEYGDERGNLVVAEGSGLDVPFDIKRVFYMYGSDSDIIRGNHANRYTHFVLINVCGSSKVLVDDGNNKEVIILDKPRMGLYLGPMVWKEMYDFSPDSVLLVLASEHYIEGEYIRDYSLFIKEIDSKKD</sequence>
<dbReference type="Gene3D" id="2.60.120.10">
    <property type="entry name" value="Jelly Rolls"/>
    <property type="match status" value="1"/>
</dbReference>
<dbReference type="SUPFAM" id="SSF51182">
    <property type="entry name" value="RmlC-like cupins"/>
    <property type="match status" value="1"/>
</dbReference>
<dbReference type="Proteomes" id="UP000184278">
    <property type="component" value="Unassembled WGS sequence"/>
</dbReference>
<dbReference type="RefSeq" id="WP_073390067.1">
    <property type="nucleotide sequence ID" value="NZ_FQXK01000045.1"/>
</dbReference>